<name>A0ABD1KIE0_9TELE</name>
<feature type="compositionally biased region" description="Basic and acidic residues" evidence="1">
    <location>
        <begin position="294"/>
        <end position="313"/>
    </location>
</feature>
<dbReference type="PANTHER" id="PTHR46345">
    <property type="entry name" value="INVERTED FORMIN-2"/>
    <property type="match status" value="1"/>
</dbReference>
<gene>
    <name evidence="2" type="ORF">ACEWY4_005123</name>
</gene>
<feature type="region of interest" description="Disordered" evidence="1">
    <location>
        <begin position="1020"/>
        <end position="1060"/>
    </location>
</feature>
<feature type="compositionally biased region" description="Low complexity" evidence="1">
    <location>
        <begin position="337"/>
        <end position="354"/>
    </location>
</feature>
<dbReference type="PRINTS" id="PR00828">
    <property type="entry name" value="FORMIN"/>
</dbReference>
<feature type="compositionally biased region" description="Basic and acidic residues" evidence="1">
    <location>
        <begin position="182"/>
        <end position="210"/>
    </location>
</feature>
<evidence type="ECO:0000256" key="1">
    <source>
        <dbReference type="SAM" id="MobiDB-lite"/>
    </source>
</evidence>
<feature type="compositionally biased region" description="Polar residues" evidence="1">
    <location>
        <begin position="1"/>
        <end position="12"/>
    </location>
</feature>
<feature type="compositionally biased region" description="Basic and acidic residues" evidence="1">
    <location>
        <begin position="92"/>
        <end position="123"/>
    </location>
</feature>
<dbReference type="Proteomes" id="UP001591681">
    <property type="component" value="Unassembled WGS sequence"/>
</dbReference>
<organism evidence="2 3">
    <name type="scientific">Coilia grayii</name>
    <name type="common">Gray's grenadier anchovy</name>
    <dbReference type="NCBI Taxonomy" id="363190"/>
    <lineage>
        <taxon>Eukaryota</taxon>
        <taxon>Metazoa</taxon>
        <taxon>Chordata</taxon>
        <taxon>Craniata</taxon>
        <taxon>Vertebrata</taxon>
        <taxon>Euteleostomi</taxon>
        <taxon>Actinopterygii</taxon>
        <taxon>Neopterygii</taxon>
        <taxon>Teleostei</taxon>
        <taxon>Clupei</taxon>
        <taxon>Clupeiformes</taxon>
        <taxon>Clupeoidei</taxon>
        <taxon>Engraulidae</taxon>
        <taxon>Coilinae</taxon>
        <taxon>Coilia</taxon>
    </lineage>
</organism>
<feature type="region of interest" description="Disordered" evidence="1">
    <location>
        <begin position="83"/>
        <end position="465"/>
    </location>
</feature>
<protein>
    <recommendedName>
        <fullName evidence="4">FH2 domain-containing protein</fullName>
    </recommendedName>
</protein>
<keyword evidence="3" id="KW-1185">Reference proteome</keyword>
<dbReference type="InterPro" id="IPR042201">
    <property type="entry name" value="FH2_Formin_sf"/>
</dbReference>
<evidence type="ECO:0008006" key="4">
    <source>
        <dbReference type="Google" id="ProtNLM"/>
    </source>
</evidence>
<feature type="region of interest" description="Disordered" evidence="1">
    <location>
        <begin position="1"/>
        <end position="23"/>
    </location>
</feature>
<feature type="compositionally biased region" description="Polar residues" evidence="1">
    <location>
        <begin position="404"/>
        <end position="417"/>
    </location>
</feature>
<feature type="compositionally biased region" description="Basic and acidic residues" evidence="1">
    <location>
        <begin position="589"/>
        <end position="600"/>
    </location>
</feature>
<reference evidence="2 3" key="1">
    <citation type="submission" date="2024-09" db="EMBL/GenBank/DDBJ databases">
        <title>A chromosome-level genome assembly of Gray's grenadier anchovy, Coilia grayii.</title>
        <authorList>
            <person name="Fu Z."/>
        </authorList>
    </citation>
    <scope>NUCLEOTIDE SEQUENCE [LARGE SCALE GENOMIC DNA]</scope>
    <source>
        <strain evidence="2">G4</strain>
        <tissue evidence="2">Muscle</tissue>
    </source>
</reference>
<dbReference type="Gene3D" id="1.20.58.2220">
    <property type="entry name" value="Formin, FH2 domain"/>
    <property type="match status" value="1"/>
</dbReference>
<feature type="compositionally biased region" description="Basic and acidic residues" evidence="1">
    <location>
        <begin position="539"/>
        <end position="555"/>
    </location>
</feature>
<feature type="compositionally biased region" description="Polar residues" evidence="1">
    <location>
        <begin position="323"/>
        <end position="336"/>
    </location>
</feature>
<feature type="region of interest" description="Disordered" evidence="1">
    <location>
        <begin position="787"/>
        <end position="968"/>
    </location>
</feature>
<dbReference type="EMBL" id="JBHFQA010000005">
    <property type="protein sequence ID" value="KAL2098643.1"/>
    <property type="molecule type" value="Genomic_DNA"/>
</dbReference>
<feature type="region of interest" description="Disordered" evidence="1">
    <location>
        <begin position="636"/>
        <end position="722"/>
    </location>
</feature>
<dbReference type="SUPFAM" id="SSF101447">
    <property type="entry name" value="Formin homology 2 domain (FH2 domain)"/>
    <property type="match status" value="1"/>
</dbReference>
<sequence>MENVNNSNSSLDSAGKHPPGSLLNKFSTIFVREKTDDVEAPLLTSYRPLSEDEINVRPVSFSMFDSDLDRLKEFGSLHNLHRVNGLLSNPPEGRKRAESWETESHSREENSKEASLSTRKERAPSPSSREATDPDLVEVTMVEVYSDTEPEDEETGGHVDESKEPPGHWEPLLPSSVAEEPVNDKSDQAQETDSRRDDAIEPESKSEHPVPRAGESFLERSLKDSSVLWRVRSSKGAAESPAQELFKASTRWSSQHGPRKAEDKPPSAGQTKEDASEEDMGSEVSAARARRRRQEASKATEEQERKDTEHLEASEGDPLLILSATSAKVSLSNRNKASSSSAANSSGPAGAAEAGGKESEGRDGGAESPQDQEQDLPGTALPPGQPDGRDGDDDTKGLSEQLGEGQSTADDTPSATSPARERRQGQDQASATSPSPSPSPSPQSSSSVPPSRSASLCPFSSGDKPFQLPALFSGLRVLKKGAVGEERETLAEIRQRDGDRALLSLKQHVNKAKLLPSEQLTANSNGNATASASAAVAKRRSDPRDGGENPGRLKEQLSLLIDPESTSDSLGGESGGDPTPSSQEPETEEGSKEGTAEEKAAVGTGSAPEDPAVTAGTGSVAKTSETAFSLEAFRSFFSSKATRKDGEDSSTDVEAIKRKRRSEKELLKSIFERASKSPGSDSKSSADLKAEAASPSDGEDRTPGRLQAVWPPPKPKDEEEKVGLRYTEAEHQAALLQLKRECKEEVEKLQADFELQIFQVRGEHAVTVSRLETAIAKMQRDRAYSPGHLCGGLRDAATSTEDEQPPRTTRTVCVQTDRETFIKTPEGECAVRPAASPSLNVPKRLNPDTLRRAEQAGGPSAPPPPPPPPPPPLPGPSGGPLIPPPPPLPGNAGPPPPPPPPPPPLPGMGAGPPPPPPLPGVGPPPPPPPPGCGPPPPPPMPGCGPPPPPPAMGFIQPIQTAPRKPTVEPACPMKPLYWTRIQIQDTNNNTLWGSLEEPDIINTKEFEDLFSKANLQQKKKPLSDTYEKKAKAKKYQGQMAPHPSTVLHPPTHPHPSILPGPRALELPLSVPGSCQAVSVAAGAHQLVSIHPKRRPVQ</sequence>
<dbReference type="InterPro" id="IPR001265">
    <property type="entry name" value="Formin_Cappuccino_subfam"/>
</dbReference>
<feature type="compositionally biased region" description="Basic and acidic residues" evidence="1">
    <location>
        <begin position="355"/>
        <end position="365"/>
    </location>
</feature>
<feature type="compositionally biased region" description="Basic and acidic residues" evidence="1">
    <location>
        <begin position="845"/>
        <end position="854"/>
    </location>
</feature>
<proteinExistence type="predicted"/>
<feature type="compositionally biased region" description="Pro residues" evidence="1">
    <location>
        <begin position="860"/>
        <end position="951"/>
    </location>
</feature>
<comment type="caution">
    <text evidence="2">The sequence shown here is derived from an EMBL/GenBank/DDBJ whole genome shotgun (WGS) entry which is preliminary data.</text>
</comment>
<dbReference type="AlphaFoldDB" id="A0ABD1KIE0"/>
<feature type="compositionally biased region" description="Basic and acidic residues" evidence="1">
    <location>
        <begin position="155"/>
        <end position="167"/>
    </location>
</feature>
<feature type="compositionally biased region" description="Low complexity" evidence="1">
    <location>
        <begin position="442"/>
        <end position="455"/>
    </location>
</feature>
<feature type="compositionally biased region" description="Low complexity" evidence="1">
    <location>
        <begin position="522"/>
        <end position="536"/>
    </location>
</feature>
<feature type="region of interest" description="Disordered" evidence="1">
    <location>
        <begin position="513"/>
        <end position="619"/>
    </location>
</feature>
<evidence type="ECO:0000313" key="3">
    <source>
        <dbReference type="Proteomes" id="UP001591681"/>
    </source>
</evidence>
<accession>A0ABD1KIE0</accession>
<feature type="compositionally biased region" description="Basic and acidic residues" evidence="1">
    <location>
        <begin position="662"/>
        <end position="675"/>
    </location>
</feature>
<dbReference type="PANTHER" id="PTHR46345:SF5">
    <property type="entry name" value="INVERTED FORMIN-2"/>
    <property type="match status" value="1"/>
</dbReference>
<evidence type="ECO:0000313" key="2">
    <source>
        <dbReference type="EMBL" id="KAL2098643.1"/>
    </source>
</evidence>